<sequence>MKSFRFFGPTREKACELRNVGSGSIAHLHLRTLMITSTRNADVPN</sequence>
<dbReference type="Proteomes" id="UP000078541">
    <property type="component" value="Unassembled WGS sequence"/>
</dbReference>
<dbReference type="AlphaFoldDB" id="A0A195EXC8"/>
<evidence type="ECO:0000313" key="1">
    <source>
        <dbReference type="EMBL" id="KYN32935.1"/>
    </source>
</evidence>
<evidence type="ECO:0000313" key="2">
    <source>
        <dbReference type="Proteomes" id="UP000078541"/>
    </source>
</evidence>
<gene>
    <name evidence="1" type="ORF">ALC56_12751</name>
</gene>
<name>A0A195EXC8_9HYME</name>
<reference evidence="1 2" key="1">
    <citation type="submission" date="2016-03" db="EMBL/GenBank/DDBJ databases">
        <title>Trachymyrmex septentrionalis WGS genome.</title>
        <authorList>
            <person name="Nygaard S."/>
            <person name="Hu H."/>
            <person name="Boomsma J."/>
            <person name="Zhang G."/>
        </authorList>
    </citation>
    <scope>NUCLEOTIDE SEQUENCE [LARGE SCALE GENOMIC DNA]</scope>
    <source>
        <strain evidence="1">Tsep2-gDNA-1</strain>
        <tissue evidence="1">Whole body</tissue>
    </source>
</reference>
<proteinExistence type="predicted"/>
<organism evidence="1 2">
    <name type="scientific">Trachymyrmex septentrionalis</name>
    <dbReference type="NCBI Taxonomy" id="34720"/>
    <lineage>
        <taxon>Eukaryota</taxon>
        <taxon>Metazoa</taxon>
        <taxon>Ecdysozoa</taxon>
        <taxon>Arthropoda</taxon>
        <taxon>Hexapoda</taxon>
        <taxon>Insecta</taxon>
        <taxon>Pterygota</taxon>
        <taxon>Neoptera</taxon>
        <taxon>Endopterygota</taxon>
        <taxon>Hymenoptera</taxon>
        <taxon>Apocrita</taxon>
        <taxon>Aculeata</taxon>
        <taxon>Formicoidea</taxon>
        <taxon>Formicidae</taxon>
        <taxon>Myrmicinae</taxon>
        <taxon>Trachymyrmex</taxon>
    </lineage>
</organism>
<accession>A0A195EXC8</accession>
<keyword evidence="2" id="KW-1185">Reference proteome</keyword>
<protein>
    <submittedName>
        <fullName evidence="1">Uncharacterized protein</fullName>
    </submittedName>
</protein>
<dbReference type="EMBL" id="KQ981923">
    <property type="protein sequence ID" value="KYN32935.1"/>
    <property type="molecule type" value="Genomic_DNA"/>
</dbReference>